<comment type="caution">
    <text evidence="2">The sequence shown here is derived from an EMBL/GenBank/DDBJ whole genome shotgun (WGS) entry which is preliminary data.</text>
</comment>
<dbReference type="Proteomes" id="UP001174694">
    <property type="component" value="Unassembled WGS sequence"/>
</dbReference>
<name>A0AA38RJ89_9PEZI</name>
<dbReference type="InterPro" id="IPR036514">
    <property type="entry name" value="SGNH_hydro_sf"/>
</dbReference>
<dbReference type="PANTHER" id="PTHR30383">
    <property type="entry name" value="THIOESTERASE 1/PROTEASE 1/LYSOPHOSPHOLIPASE L1"/>
    <property type="match status" value="1"/>
</dbReference>
<keyword evidence="1" id="KW-0732">Signal</keyword>
<dbReference type="Gene3D" id="3.40.50.1110">
    <property type="entry name" value="SGNH hydrolase"/>
    <property type="match status" value="1"/>
</dbReference>
<dbReference type="Pfam" id="PF00657">
    <property type="entry name" value="Lipase_GDSL"/>
    <property type="match status" value="1"/>
</dbReference>
<gene>
    <name evidence="2" type="ORF">NKR23_g10807</name>
</gene>
<evidence type="ECO:0000256" key="1">
    <source>
        <dbReference type="SAM" id="SignalP"/>
    </source>
</evidence>
<dbReference type="PANTHER" id="PTHR30383:SF19">
    <property type="entry name" value="FIBRONECTIN TYPE-III DOMAIN-CONTAINING PROTEIN"/>
    <property type="match status" value="1"/>
</dbReference>
<organism evidence="2 3">
    <name type="scientific">Pleurostoma richardsiae</name>
    <dbReference type="NCBI Taxonomy" id="41990"/>
    <lineage>
        <taxon>Eukaryota</taxon>
        <taxon>Fungi</taxon>
        <taxon>Dikarya</taxon>
        <taxon>Ascomycota</taxon>
        <taxon>Pezizomycotina</taxon>
        <taxon>Sordariomycetes</taxon>
        <taxon>Sordariomycetidae</taxon>
        <taxon>Calosphaeriales</taxon>
        <taxon>Pleurostomataceae</taxon>
        <taxon>Pleurostoma</taxon>
    </lineage>
</organism>
<dbReference type="SUPFAM" id="SSF52266">
    <property type="entry name" value="SGNH hydrolase"/>
    <property type="match status" value="1"/>
</dbReference>
<reference evidence="2" key="1">
    <citation type="submission" date="2022-07" db="EMBL/GenBank/DDBJ databases">
        <title>Fungi with potential for degradation of polypropylene.</title>
        <authorList>
            <person name="Gostincar C."/>
        </authorList>
    </citation>
    <scope>NUCLEOTIDE SEQUENCE</scope>
    <source>
        <strain evidence="2">EXF-13308</strain>
    </source>
</reference>
<feature type="chain" id="PRO_5041252627" evidence="1">
    <location>
        <begin position="35"/>
        <end position="407"/>
    </location>
</feature>
<dbReference type="AlphaFoldDB" id="A0AA38RJ89"/>
<dbReference type="EMBL" id="JANBVO010000050">
    <property type="protein sequence ID" value="KAJ9133413.1"/>
    <property type="molecule type" value="Genomic_DNA"/>
</dbReference>
<keyword evidence="3" id="KW-1185">Reference proteome</keyword>
<dbReference type="GO" id="GO:0004622">
    <property type="term" value="F:phosphatidylcholine lysophospholipase activity"/>
    <property type="evidence" value="ECO:0007669"/>
    <property type="project" value="TreeGrafter"/>
</dbReference>
<protein>
    <submittedName>
        <fullName evidence="2">Carbohydrate esterase family 3 protein</fullName>
    </submittedName>
</protein>
<evidence type="ECO:0000313" key="3">
    <source>
        <dbReference type="Proteomes" id="UP001174694"/>
    </source>
</evidence>
<sequence length="407" mass="44639">MSASICSGPGYDRSLMKWILLLLTVLTLSQLATAAALHRADALKVMVVGNSITHGYEADYTWRYRIWQWFKANDVPVEFVGPYQGTSPPDMAEPLNPAWMHDSPAASAFVEPKTNGRYAADVSPDFDSHHFSIWGFQVAQAKVLIREMAATYSPDIMLVELGFNDIGWFVNGPEGTLADMKAFIDNARSGKRDIQFAIANIPQRTFIGGRDDLPISTDKYNSMLGDACASWSTDESPVKVVHLRETYDCEIDDCPAGHDGLHPNALGEFQIARAFSQALYEFGLGRGVLDVPEHIPVRPCPVPGNFKVTSLPFGVAATWDHSFGAYGYYAHNRAVGAPTWEGTTFFNTKNRSDAMWIGPGREWEFRVQADCGSGIVSGFTEVRSGVAGARGELVDAGDQRPMLAWAA</sequence>
<feature type="signal peptide" evidence="1">
    <location>
        <begin position="1"/>
        <end position="34"/>
    </location>
</feature>
<evidence type="ECO:0000313" key="2">
    <source>
        <dbReference type="EMBL" id="KAJ9133413.1"/>
    </source>
</evidence>
<dbReference type="InterPro" id="IPR001087">
    <property type="entry name" value="GDSL"/>
</dbReference>
<accession>A0AA38RJ89</accession>
<dbReference type="InterPro" id="IPR051532">
    <property type="entry name" value="Ester_Hydrolysis_Enzymes"/>
</dbReference>
<proteinExistence type="predicted"/>